<comment type="caution">
    <text evidence="1">The sequence shown here is derived from an EMBL/GenBank/DDBJ whole genome shotgun (WGS) entry which is preliminary data.</text>
</comment>
<proteinExistence type="predicted"/>
<dbReference type="EMBL" id="BLLF01001609">
    <property type="protein sequence ID" value="GFH20289.1"/>
    <property type="molecule type" value="Genomic_DNA"/>
</dbReference>
<gene>
    <name evidence="1" type="ORF">HaLaN_17384</name>
</gene>
<feature type="non-terminal residue" evidence="1">
    <location>
        <position position="166"/>
    </location>
</feature>
<sequence length="166" mass="18314">MATARFECNCHYAQSGSSPNDARDNPARRVAWPSWLYHLTTRQRTVPAMSQRDMHHKAAMDGCASAADGYSPAGQAPPRATRLLDLPPALLDDIACRVMQDRARSQLPLTCRAFSQAHLLHVPALRIQLGRQCCDQLLTPQVVAALQARTSKLALTLEQPETEDSK</sequence>
<organism evidence="1 2">
    <name type="scientific">Haematococcus lacustris</name>
    <name type="common">Green alga</name>
    <name type="synonym">Haematococcus pluvialis</name>
    <dbReference type="NCBI Taxonomy" id="44745"/>
    <lineage>
        <taxon>Eukaryota</taxon>
        <taxon>Viridiplantae</taxon>
        <taxon>Chlorophyta</taxon>
        <taxon>core chlorophytes</taxon>
        <taxon>Chlorophyceae</taxon>
        <taxon>CS clade</taxon>
        <taxon>Chlamydomonadales</taxon>
        <taxon>Haematococcaceae</taxon>
        <taxon>Haematococcus</taxon>
    </lineage>
</organism>
<reference evidence="1 2" key="1">
    <citation type="submission" date="2020-02" db="EMBL/GenBank/DDBJ databases">
        <title>Draft genome sequence of Haematococcus lacustris strain NIES-144.</title>
        <authorList>
            <person name="Morimoto D."/>
            <person name="Nakagawa S."/>
            <person name="Yoshida T."/>
            <person name="Sawayama S."/>
        </authorList>
    </citation>
    <scope>NUCLEOTIDE SEQUENCE [LARGE SCALE GENOMIC DNA]</scope>
    <source>
        <strain evidence="1 2">NIES-144</strain>
    </source>
</reference>
<evidence type="ECO:0000313" key="1">
    <source>
        <dbReference type="EMBL" id="GFH20289.1"/>
    </source>
</evidence>
<dbReference type="AlphaFoldDB" id="A0A699ZL37"/>
<evidence type="ECO:0008006" key="3">
    <source>
        <dbReference type="Google" id="ProtNLM"/>
    </source>
</evidence>
<evidence type="ECO:0000313" key="2">
    <source>
        <dbReference type="Proteomes" id="UP000485058"/>
    </source>
</evidence>
<protein>
    <recommendedName>
        <fullName evidence="3">F-box domain-containing protein</fullName>
    </recommendedName>
</protein>
<feature type="non-terminal residue" evidence="1">
    <location>
        <position position="1"/>
    </location>
</feature>
<dbReference type="Proteomes" id="UP000485058">
    <property type="component" value="Unassembled WGS sequence"/>
</dbReference>
<keyword evidence="2" id="KW-1185">Reference proteome</keyword>
<accession>A0A699ZL37</accession>
<name>A0A699ZL37_HAELA</name>